<name>A0A9D2RSC6_9FIRM</name>
<organism evidence="2 3">
    <name type="scientific">Candidatus Oscillibacter excrementigallinarum</name>
    <dbReference type="NCBI Taxonomy" id="2838716"/>
    <lineage>
        <taxon>Bacteria</taxon>
        <taxon>Bacillati</taxon>
        <taxon>Bacillota</taxon>
        <taxon>Clostridia</taxon>
        <taxon>Eubacteriales</taxon>
        <taxon>Oscillospiraceae</taxon>
        <taxon>Oscillibacter</taxon>
    </lineage>
</organism>
<protein>
    <recommendedName>
        <fullName evidence="4">Stage II sporulation protein M</fullName>
    </recommendedName>
</protein>
<feature type="transmembrane region" description="Helical" evidence="1">
    <location>
        <begin position="137"/>
        <end position="159"/>
    </location>
</feature>
<feature type="transmembrane region" description="Helical" evidence="1">
    <location>
        <begin position="72"/>
        <end position="92"/>
    </location>
</feature>
<keyword evidence="1" id="KW-0812">Transmembrane</keyword>
<comment type="caution">
    <text evidence="2">The sequence shown here is derived from an EMBL/GenBank/DDBJ whole genome shotgun (WGS) entry which is preliminary data.</text>
</comment>
<dbReference type="AlphaFoldDB" id="A0A9D2RSC6"/>
<dbReference type="EMBL" id="DWZJ01000068">
    <property type="protein sequence ID" value="HJB13611.1"/>
    <property type="molecule type" value="Genomic_DNA"/>
</dbReference>
<reference evidence="2" key="2">
    <citation type="submission" date="2021-04" db="EMBL/GenBank/DDBJ databases">
        <authorList>
            <person name="Gilroy R."/>
        </authorList>
    </citation>
    <scope>NUCLEOTIDE SEQUENCE</scope>
    <source>
        <strain evidence="2">ChiBcec18-1249</strain>
    </source>
</reference>
<sequence>MTKQPPVRLATLPRLLLLALFFTAGVLLGQVLVGRMPVATGDELRRYLEDYLRLGGGAAPTPRTVVSTLVIYFRYPLLAFLLGFASIGVVLLPCATAAYGFFLSFSVCCFTASFGADGVLLALAVFGLRCAVTLPCYFLLAAPSWGTAAGLAAVSFGSGRRTAPVVYGRACWIRLGACCLALLAGVCVDVLLSPVLLRLMLERILG</sequence>
<reference evidence="2" key="1">
    <citation type="journal article" date="2021" name="PeerJ">
        <title>Extensive microbial diversity within the chicken gut microbiome revealed by metagenomics and culture.</title>
        <authorList>
            <person name="Gilroy R."/>
            <person name="Ravi A."/>
            <person name="Getino M."/>
            <person name="Pursley I."/>
            <person name="Horton D.L."/>
            <person name="Alikhan N.F."/>
            <person name="Baker D."/>
            <person name="Gharbi K."/>
            <person name="Hall N."/>
            <person name="Watson M."/>
            <person name="Adriaenssens E.M."/>
            <person name="Foster-Nyarko E."/>
            <person name="Jarju S."/>
            <person name="Secka A."/>
            <person name="Antonio M."/>
            <person name="Oren A."/>
            <person name="Chaudhuri R.R."/>
            <person name="La Ragione R."/>
            <person name="Hildebrand F."/>
            <person name="Pallen M.J."/>
        </authorList>
    </citation>
    <scope>NUCLEOTIDE SEQUENCE</scope>
    <source>
        <strain evidence="2">ChiBcec18-1249</strain>
    </source>
</reference>
<feature type="transmembrane region" description="Helical" evidence="1">
    <location>
        <begin position="99"/>
        <end position="125"/>
    </location>
</feature>
<proteinExistence type="predicted"/>
<evidence type="ECO:0000313" key="3">
    <source>
        <dbReference type="Proteomes" id="UP000823824"/>
    </source>
</evidence>
<gene>
    <name evidence="2" type="ORF">H9787_07855</name>
</gene>
<keyword evidence="1" id="KW-1133">Transmembrane helix</keyword>
<dbReference type="Proteomes" id="UP000823824">
    <property type="component" value="Unassembled WGS sequence"/>
</dbReference>
<evidence type="ECO:0000256" key="1">
    <source>
        <dbReference type="SAM" id="Phobius"/>
    </source>
</evidence>
<evidence type="ECO:0000313" key="2">
    <source>
        <dbReference type="EMBL" id="HJB13611.1"/>
    </source>
</evidence>
<feature type="transmembrane region" description="Helical" evidence="1">
    <location>
        <begin position="171"/>
        <end position="197"/>
    </location>
</feature>
<accession>A0A9D2RSC6</accession>
<evidence type="ECO:0008006" key="4">
    <source>
        <dbReference type="Google" id="ProtNLM"/>
    </source>
</evidence>
<keyword evidence="1" id="KW-0472">Membrane</keyword>